<dbReference type="AlphaFoldDB" id="A0A6B0TSS0"/>
<keyword evidence="9" id="KW-0368">Histidine biosynthesis</keyword>
<dbReference type="Proteomes" id="UP000436016">
    <property type="component" value="Unassembled WGS sequence"/>
</dbReference>
<dbReference type="GO" id="GO:0000105">
    <property type="term" value="P:L-histidine biosynthetic process"/>
    <property type="evidence" value="ECO:0007669"/>
    <property type="project" value="UniProtKB-UniRule"/>
</dbReference>
<dbReference type="Pfam" id="PF00155">
    <property type="entry name" value="Aminotran_1_2"/>
    <property type="match status" value="1"/>
</dbReference>
<comment type="similarity">
    <text evidence="3 9">Belongs to the class-II pyridoxal-phosphate-dependent aminotransferase family. Histidinol-phosphate aminotransferase subfamily.</text>
</comment>
<comment type="pathway">
    <text evidence="2 9">Amino-acid biosynthesis; L-histidine biosynthesis; L-histidine from 5-phospho-alpha-D-ribose 1-diphosphate: step 7/9.</text>
</comment>
<dbReference type="InterPro" id="IPR015424">
    <property type="entry name" value="PyrdxlP-dep_Trfase"/>
</dbReference>
<reference evidence="11 12" key="1">
    <citation type="submission" date="2019-12" db="EMBL/GenBank/DDBJ databases">
        <title>Strain KN286 was isolated from seawater, which was collected from Caroline Seamount in the tropical western Pacific.</title>
        <authorList>
            <person name="Wang Q."/>
        </authorList>
    </citation>
    <scope>NUCLEOTIDE SEQUENCE [LARGE SCALE GENOMIC DNA]</scope>
    <source>
        <strain evidence="11 12">KN286</strain>
    </source>
</reference>
<protein>
    <recommendedName>
        <fullName evidence="9">Histidinol-phosphate aminotransferase</fullName>
        <ecNumber evidence="9">2.6.1.9</ecNumber>
    </recommendedName>
    <alternativeName>
        <fullName evidence="9">Imidazole acetol-phosphate transaminase</fullName>
    </alternativeName>
</protein>
<evidence type="ECO:0000256" key="4">
    <source>
        <dbReference type="ARBA" id="ARBA00011738"/>
    </source>
</evidence>
<evidence type="ECO:0000313" key="12">
    <source>
        <dbReference type="Proteomes" id="UP000436016"/>
    </source>
</evidence>
<gene>
    <name evidence="9" type="primary">hisC</name>
    <name evidence="11" type="ORF">GSH16_02295</name>
</gene>
<proteinExistence type="inferred from homology"/>
<dbReference type="InterPro" id="IPR004839">
    <property type="entry name" value="Aminotransferase_I/II_large"/>
</dbReference>
<dbReference type="InterPro" id="IPR050106">
    <property type="entry name" value="HistidinolP_aminotransfase"/>
</dbReference>
<keyword evidence="6 9" id="KW-0808">Transferase</keyword>
<dbReference type="EC" id="2.6.1.9" evidence="9"/>
<dbReference type="PANTHER" id="PTHR43643:SF3">
    <property type="entry name" value="HISTIDINOL-PHOSPHATE AMINOTRANSFERASE"/>
    <property type="match status" value="1"/>
</dbReference>
<dbReference type="InterPro" id="IPR015421">
    <property type="entry name" value="PyrdxlP-dep_Trfase_major"/>
</dbReference>
<dbReference type="GO" id="GO:0004400">
    <property type="term" value="F:histidinol-phosphate transaminase activity"/>
    <property type="evidence" value="ECO:0007669"/>
    <property type="project" value="UniProtKB-UniRule"/>
</dbReference>
<sequence length="371" mass="39157">MGTPHRTIRPQPGILDIELYVSGESKLAGAQNSVTKLSSNENPYGPSPAAKAAVIAAAESLELYPDSGHAALRGAIAEVHGLDPARVICGAGSDEIIAFLCQVYAGPGDEVVHTEHGFAMYPISARAAGATPVEAPERVRVTDVDAILSVCTDRTRLVFIANPNNPTGTMIGPEEVARLAEGLPEAALLVLDGAYAEYVRDPDFDAGRALVEARDNVVMTRTFSKVHGLGGLRVGWGYGPAHVIEALNRVRGPFNVSAAGLAAGEAAIRDRDHVARSVALNAQWRDWLAAELDALGIPSDRSEANFILARFDSPDQAGACDMALREGGVLVRRVTGYKLPAALRITIGDELACRRVVSIIADFLGRSEPAA</sequence>
<dbReference type="Gene3D" id="3.40.640.10">
    <property type="entry name" value="Type I PLP-dependent aspartate aminotransferase-like (Major domain)"/>
    <property type="match status" value="1"/>
</dbReference>
<keyword evidence="5 9" id="KW-0032">Aminotransferase</keyword>
<feature type="domain" description="Aminotransferase class I/classII large" evidence="10">
    <location>
        <begin position="34"/>
        <end position="359"/>
    </location>
</feature>
<evidence type="ECO:0000256" key="1">
    <source>
        <dbReference type="ARBA" id="ARBA00001933"/>
    </source>
</evidence>
<comment type="cofactor">
    <cofactor evidence="1 9">
        <name>pyridoxal 5'-phosphate</name>
        <dbReference type="ChEBI" id="CHEBI:597326"/>
    </cofactor>
</comment>
<evidence type="ECO:0000256" key="7">
    <source>
        <dbReference type="ARBA" id="ARBA00022898"/>
    </source>
</evidence>
<dbReference type="SUPFAM" id="SSF53383">
    <property type="entry name" value="PLP-dependent transferases"/>
    <property type="match status" value="1"/>
</dbReference>
<dbReference type="Gene3D" id="3.90.1150.10">
    <property type="entry name" value="Aspartate Aminotransferase, domain 1"/>
    <property type="match status" value="1"/>
</dbReference>
<evidence type="ECO:0000259" key="10">
    <source>
        <dbReference type="Pfam" id="PF00155"/>
    </source>
</evidence>
<evidence type="ECO:0000256" key="5">
    <source>
        <dbReference type="ARBA" id="ARBA00022576"/>
    </source>
</evidence>
<accession>A0A6B0TSS0</accession>
<comment type="catalytic activity">
    <reaction evidence="8 9">
        <text>L-histidinol phosphate + 2-oxoglutarate = 3-(imidazol-4-yl)-2-oxopropyl phosphate + L-glutamate</text>
        <dbReference type="Rhea" id="RHEA:23744"/>
        <dbReference type="ChEBI" id="CHEBI:16810"/>
        <dbReference type="ChEBI" id="CHEBI:29985"/>
        <dbReference type="ChEBI" id="CHEBI:57766"/>
        <dbReference type="ChEBI" id="CHEBI:57980"/>
        <dbReference type="EC" id="2.6.1.9"/>
    </reaction>
</comment>
<dbReference type="InterPro" id="IPR015422">
    <property type="entry name" value="PyrdxlP-dep_Trfase_small"/>
</dbReference>
<evidence type="ECO:0000256" key="2">
    <source>
        <dbReference type="ARBA" id="ARBA00005011"/>
    </source>
</evidence>
<dbReference type="UniPathway" id="UPA00031">
    <property type="reaction ID" value="UER00012"/>
</dbReference>
<keyword evidence="7 9" id="KW-0663">Pyridoxal phosphate</keyword>
<feature type="modified residue" description="N6-(pyridoxal phosphate)lysine" evidence="9">
    <location>
        <position position="225"/>
    </location>
</feature>
<evidence type="ECO:0000313" key="11">
    <source>
        <dbReference type="EMBL" id="MXU64262.1"/>
    </source>
</evidence>
<keyword evidence="9" id="KW-0028">Amino-acid biosynthesis</keyword>
<comment type="caution">
    <text evidence="11">The sequence shown here is derived from an EMBL/GenBank/DDBJ whole genome shotgun (WGS) entry which is preliminary data.</text>
</comment>
<dbReference type="InterPro" id="IPR005861">
    <property type="entry name" value="HisP_aminotrans"/>
</dbReference>
<evidence type="ECO:0000256" key="6">
    <source>
        <dbReference type="ARBA" id="ARBA00022679"/>
    </source>
</evidence>
<evidence type="ECO:0000256" key="8">
    <source>
        <dbReference type="ARBA" id="ARBA00047481"/>
    </source>
</evidence>
<keyword evidence="12" id="KW-1185">Reference proteome</keyword>
<name>A0A6B0TSS0_9RHOB</name>
<dbReference type="HAMAP" id="MF_01023">
    <property type="entry name" value="HisC_aminotrans_2"/>
    <property type="match status" value="1"/>
</dbReference>
<dbReference type="RefSeq" id="WP_160851455.1">
    <property type="nucleotide sequence ID" value="NZ_WUWG01000001.1"/>
</dbReference>
<dbReference type="GO" id="GO:0030170">
    <property type="term" value="F:pyridoxal phosphate binding"/>
    <property type="evidence" value="ECO:0007669"/>
    <property type="project" value="InterPro"/>
</dbReference>
<comment type="subunit">
    <text evidence="4 9">Homodimer.</text>
</comment>
<dbReference type="NCBIfam" id="TIGR01141">
    <property type="entry name" value="hisC"/>
    <property type="match status" value="1"/>
</dbReference>
<evidence type="ECO:0000256" key="3">
    <source>
        <dbReference type="ARBA" id="ARBA00007970"/>
    </source>
</evidence>
<dbReference type="EMBL" id="WUWG01000001">
    <property type="protein sequence ID" value="MXU64262.1"/>
    <property type="molecule type" value="Genomic_DNA"/>
</dbReference>
<evidence type="ECO:0000256" key="9">
    <source>
        <dbReference type="HAMAP-Rule" id="MF_01023"/>
    </source>
</evidence>
<organism evidence="11 12">
    <name type="scientific">Oceanomicrobium pacificus</name>
    <dbReference type="NCBI Taxonomy" id="2692916"/>
    <lineage>
        <taxon>Bacteria</taxon>
        <taxon>Pseudomonadati</taxon>
        <taxon>Pseudomonadota</taxon>
        <taxon>Alphaproteobacteria</taxon>
        <taxon>Rhodobacterales</taxon>
        <taxon>Paracoccaceae</taxon>
        <taxon>Oceanomicrobium</taxon>
    </lineage>
</organism>
<dbReference type="CDD" id="cd00609">
    <property type="entry name" value="AAT_like"/>
    <property type="match status" value="1"/>
</dbReference>
<dbReference type="PANTHER" id="PTHR43643">
    <property type="entry name" value="HISTIDINOL-PHOSPHATE AMINOTRANSFERASE 2"/>
    <property type="match status" value="1"/>
</dbReference>